<dbReference type="GO" id="GO:0003677">
    <property type="term" value="F:DNA binding"/>
    <property type="evidence" value="ECO:0007669"/>
    <property type="project" value="UniProtKB-KW"/>
</dbReference>
<dbReference type="InterPro" id="IPR058245">
    <property type="entry name" value="NreC/VraR/RcsB-like_REC"/>
</dbReference>
<proteinExistence type="predicted"/>
<gene>
    <name evidence="4" type="ORF">J1902_06080</name>
</gene>
<dbReference type="SUPFAM" id="SSF52172">
    <property type="entry name" value="CheY-like"/>
    <property type="match status" value="1"/>
</dbReference>
<evidence type="ECO:0000313" key="5">
    <source>
        <dbReference type="Proteomes" id="UP000664164"/>
    </source>
</evidence>
<reference evidence="4" key="1">
    <citation type="submission" date="2021-03" db="EMBL/GenBank/DDBJ databases">
        <title>A new species, PO-11, isolated from a karst cave deposit.</title>
        <authorList>
            <person name="Zhaoxiaoyong W."/>
        </authorList>
    </citation>
    <scope>NUCLEOTIDE SEQUENCE</scope>
    <source>
        <strain evidence="4">PO-11</strain>
    </source>
</reference>
<dbReference type="InterPro" id="IPR001789">
    <property type="entry name" value="Sig_transdc_resp-reg_receiver"/>
</dbReference>
<evidence type="ECO:0000256" key="2">
    <source>
        <dbReference type="PROSITE-ProRule" id="PRU00169"/>
    </source>
</evidence>
<dbReference type="PROSITE" id="PS50110">
    <property type="entry name" value="RESPONSE_REGULATORY"/>
    <property type="match status" value="1"/>
</dbReference>
<feature type="domain" description="Response regulatory" evidence="3">
    <location>
        <begin position="6"/>
        <end position="121"/>
    </location>
</feature>
<evidence type="ECO:0000256" key="1">
    <source>
        <dbReference type="ARBA" id="ARBA00023125"/>
    </source>
</evidence>
<comment type="caution">
    <text evidence="4">The sequence shown here is derived from an EMBL/GenBank/DDBJ whole genome shotgun (WGS) entry which is preliminary data.</text>
</comment>
<accession>A0A939KLV4</accession>
<dbReference type="CDD" id="cd17535">
    <property type="entry name" value="REC_NarL-like"/>
    <property type="match status" value="1"/>
</dbReference>
<dbReference type="Gene3D" id="3.40.50.2300">
    <property type="match status" value="1"/>
</dbReference>
<name>A0A939KLV4_9MICC</name>
<dbReference type="AlphaFoldDB" id="A0A939KLV4"/>
<keyword evidence="5" id="KW-1185">Reference proteome</keyword>
<dbReference type="Pfam" id="PF00072">
    <property type="entry name" value="Response_reg"/>
    <property type="match status" value="1"/>
</dbReference>
<evidence type="ECO:0000259" key="3">
    <source>
        <dbReference type="PROSITE" id="PS50110"/>
    </source>
</evidence>
<sequence length="226" mass="24573">MARVVNVAAIDDDQMLLQGMRAWLAPVDDVAIVATAATVTEYLERHGGDRIDVVLLDLNLRDGTLPAENVTRLLRGGTVVLVVSTIGDREHVLATIEAGAAGYITKDNDLPALLDAIRTVADGGVVVSPELAFAFSTDRRPDRPQLSPQEALVLRIYASGATLQATARKAGIAYGTAREYLDRVKRKYTESGRPTHSKLDLVDRYREDRMRLDDVPGTVPPDQGSR</sequence>
<protein>
    <submittedName>
        <fullName evidence="4">Response regulator transcription factor</fullName>
    </submittedName>
</protein>
<dbReference type="EMBL" id="JAFNLL010000010">
    <property type="protein sequence ID" value="MBO1267556.1"/>
    <property type="molecule type" value="Genomic_DNA"/>
</dbReference>
<keyword evidence="1" id="KW-0238">DNA-binding</keyword>
<dbReference type="SUPFAM" id="SSF46894">
    <property type="entry name" value="C-terminal effector domain of the bipartite response regulators"/>
    <property type="match status" value="1"/>
</dbReference>
<feature type="modified residue" description="4-aspartylphosphate" evidence="2">
    <location>
        <position position="57"/>
    </location>
</feature>
<dbReference type="PANTHER" id="PTHR43214:SF42">
    <property type="entry name" value="TRANSCRIPTIONAL REGULATORY PROTEIN DESR"/>
    <property type="match status" value="1"/>
</dbReference>
<dbReference type="InterPro" id="IPR011006">
    <property type="entry name" value="CheY-like_superfamily"/>
</dbReference>
<organism evidence="4 5">
    <name type="scientific">Arthrobacter cavernae</name>
    <dbReference type="NCBI Taxonomy" id="2817681"/>
    <lineage>
        <taxon>Bacteria</taxon>
        <taxon>Bacillati</taxon>
        <taxon>Actinomycetota</taxon>
        <taxon>Actinomycetes</taxon>
        <taxon>Micrococcales</taxon>
        <taxon>Micrococcaceae</taxon>
        <taxon>Arthrobacter</taxon>
    </lineage>
</organism>
<dbReference type="InterPro" id="IPR039420">
    <property type="entry name" value="WalR-like"/>
</dbReference>
<dbReference type="InterPro" id="IPR016032">
    <property type="entry name" value="Sig_transdc_resp-reg_C-effctor"/>
</dbReference>
<evidence type="ECO:0000313" key="4">
    <source>
        <dbReference type="EMBL" id="MBO1267556.1"/>
    </source>
</evidence>
<keyword evidence="2" id="KW-0597">Phosphoprotein</keyword>
<dbReference type="SMART" id="SM00448">
    <property type="entry name" value="REC"/>
    <property type="match status" value="1"/>
</dbReference>
<dbReference type="GO" id="GO:0000160">
    <property type="term" value="P:phosphorelay signal transduction system"/>
    <property type="evidence" value="ECO:0007669"/>
    <property type="project" value="InterPro"/>
</dbReference>
<dbReference type="Proteomes" id="UP000664164">
    <property type="component" value="Unassembled WGS sequence"/>
</dbReference>
<dbReference type="GO" id="GO:0006355">
    <property type="term" value="P:regulation of DNA-templated transcription"/>
    <property type="evidence" value="ECO:0007669"/>
    <property type="project" value="InterPro"/>
</dbReference>
<dbReference type="RefSeq" id="WP_207615359.1">
    <property type="nucleotide sequence ID" value="NZ_JAFNLL010000010.1"/>
</dbReference>
<dbReference type="PANTHER" id="PTHR43214">
    <property type="entry name" value="TWO-COMPONENT RESPONSE REGULATOR"/>
    <property type="match status" value="1"/>
</dbReference>